<dbReference type="Proteomes" id="UP000594364">
    <property type="component" value="Chromosome 1"/>
</dbReference>
<accession>A0A7S9PSQ6</accession>
<feature type="chain" id="PRO_5034272647" evidence="1">
    <location>
        <begin position="18"/>
        <end position="181"/>
    </location>
</feature>
<proteinExistence type="predicted"/>
<protein>
    <submittedName>
        <fullName evidence="2">Uncharacterized protein</fullName>
    </submittedName>
</protein>
<evidence type="ECO:0000256" key="1">
    <source>
        <dbReference type="SAM" id="SignalP"/>
    </source>
</evidence>
<organism evidence="2 3">
    <name type="scientific">Epichloe festucae (strain Fl1)</name>
    <dbReference type="NCBI Taxonomy" id="877507"/>
    <lineage>
        <taxon>Eukaryota</taxon>
        <taxon>Fungi</taxon>
        <taxon>Dikarya</taxon>
        <taxon>Ascomycota</taxon>
        <taxon>Pezizomycotina</taxon>
        <taxon>Sordariomycetes</taxon>
        <taxon>Hypocreomycetidae</taxon>
        <taxon>Hypocreales</taxon>
        <taxon>Clavicipitaceae</taxon>
        <taxon>Epichloe</taxon>
    </lineage>
</organism>
<gene>
    <name evidence="2" type="ORF">C2857_006556</name>
</gene>
<reference evidence="2 3" key="1">
    <citation type="journal article" date="2018" name="PLoS Genet.">
        <title>Repeat elements organise 3D genome structure and mediate transcription in the filamentous fungus Epichloe festucae.</title>
        <authorList>
            <person name="Winter D.J."/>
            <person name="Ganley A.R.D."/>
            <person name="Young C.A."/>
            <person name="Liachko I."/>
            <person name="Schardl C.L."/>
            <person name="Dupont P.Y."/>
            <person name="Berry D."/>
            <person name="Ram A."/>
            <person name="Scott B."/>
            <person name="Cox M.P."/>
        </authorList>
    </citation>
    <scope>NUCLEOTIDE SEQUENCE [LARGE SCALE GENOMIC DNA]</scope>
    <source>
        <strain evidence="2 3">Fl1</strain>
    </source>
</reference>
<dbReference type="EMBL" id="CP031385">
    <property type="protein sequence ID" value="QPG94618.1"/>
    <property type="molecule type" value="Genomic_DNA"/>
</dbReference>
<name>A0A7S9PSQ6_EPIFF</name>
<dbReference type="AlphaFoldDB" id="A0A7S9PSQ6"/>
<evidence type="ECO:0000313" key="3">
    <source>
        <dbReference type="Proteomes" id="UP000594364"/>
    </source>
</evidence>
<feature type="signal peptide" evidence="1">
    <location>
        <begin position="1"/>
        <end position="17"/>
    </location>
</feature>
<sequence length="181" mass="20234">MKALFLLALGYVASTLALVAQPGEFDRKSDIISLESAAQSTYDRENALAPRGQAETTLEHSIEKRSIVNEVVLPHNTQHTTTILIGTATVTFLVAKRWWNTPRGTWRNCPNLYVCHRVKITNTAARTIVVNLINDAGQFLLRNYRVNGLSTDRGARIEHIYAPGPREICRLIVDEVQGRPN</sequence>
<keyword evidence="3" id="KW-1185">Reference proteome</keyword>
<evidence type="ECO:0000313" key="2">
    <source>
        <dbReference type="EMBL" id="QPG94618.1"/>
    </source>
</evidence>
<keyword evidence="1" id="KW-0732">Signal</keyword>